<reference evidence="2 3" key="1">
    <citation type="submission" date="2021-06" db="EMBL/GenBank/DDBJ databases">
        <authorList>
            <person name="Palmer J.M."/>
        </authorList>
    </citation>
    <scope>NUCLEOTIDE SEQUENCE [LARGE SCALE GENOMIC DNA]</scope>
    <source>
        <strain evidence="2 3">MEX-2019</strain>
        <tissue evidence="2">Muscle</tissue>
    </source>
</reference>
<accession>A0AAV9RRF5</accession>
<dbReference type="Proteomes" id="UP001311232">
    <property type="component" value="Unassembled WGS sequence"/>
</dbReference>
<name>A0AAV9RRF5_9TELE</name>
<evidence type="ECO:0000313" key="2">
    <source>
        <dbReference type="EMBL" id="KAK5611591.1"/>
    </source>
</evidence>
<dbReference type="AlphaFoldDB" id="A0AAV9RRF5"/>
<evidence type="ECO:0000313" key="3">
    <source>
        <dbReference type="Proteomes" id="UP001311232"/>
    </source>
</evidence>
<organism evidence="2 3">
    <name type="scientific">Crenichthys baileyi</name>
    <name type="common">White River springfish</name>
    <dbReference type="NCBI Taxonomy" id="28760"/>
    <lineage>
        <taxon>Eukaryota</taxon>
        <taxon>Metazoa</taxon>
        <taxon>Chordata</taxon>
        <taxon>Craniata</taxon>
        <taxon>Vertebrata</taxon>
        <taxon>Euteleostomi</taxon>
        <taxon>Actinopterygii</taxon>
        <taxon>Neopterygii</taxon>
        <taxon>Teleostei</taxon>
        <taxon>Neoteleostei</taxon>
        <taxon>Acanthomorphata</taxon>
        <taxon>Ovalentaria</taxon>
        <taxon>Atherinomorphae</taxon>
        <taxon>Cyprinodontiformes</taxon>
        <taxon>Goodeidae</taxon>
        <taxon>Crenichthys</taxon>
    </lineage>
</organism>
<dbReference type="EMBL" id="JAHHUM010001471">
    <property type="protein sequence ID" value="KAK5611591.1"/>
    <property type="molecule type" value="Genomic_DNA"/>
</dbReference>
<evidence type="ECO:0000256" key="1">
    <source>
        <dbReference type="SAM" id="MobiDB-lite"/>
    </source>
</evidence>
<sequence length="115" mass="12823">MPNNLPENNPPGLNENSFFLSSIHPCSIPASSVQGCRGAGAYLHQSTGMRWGTPWTGHQSIAGQHRDKQSYAHPFTPKGNLERPITLTVMIFGCRRKPEYSERTHGCTGRTYMKH</sequence>
<keyword evidence="3" id="KW-1185">Reference proteome</keyword>
<comment type="caution">
    <text evidence="2">The sequence shown here is derived from an EMBL/GenBank/DDBJ whole genome shotgun (WGS) entry which is preliminary data.</text>
</comment>
<proteinExistence type="predicted"/>
<protein>
    <submittedName>
        <fullName evidence="2">Uncharacterized protein</fullName>
    </submittedName>
</protein>
<feature type="region of interest" description="Disordered" evidence="1">
    <location>
        <begin position="54"/>
        <end position="78"/>
    </location>
</feature>
<gene>
    <name evidence="2" type="ORF">CRENBAI_014682</name>
</gene>